<evidence type="ECO:0000313" key="2">
    <source>
        <dbReference type="Proteomes" id="UP000287651"/>
    </source>
</evidence>
<dbReference type="PANTHER" id="PTHR34466:SF1">
    <property type="entry name" value="OS06G0609800 PROTEIN"/>
    <property type="match status" value="1"/>
</dbReference>
<accession>A0A427A6I3</accession>
<name>A0A427A6I3_ENSVE</name>
<proteinExistence type="predicted"/>
<comment type="caution">
    <text evidence="1">The sequence shown here is derived from an EMBL/GenBank/DDBJ whole genome shotgun (WGS) entry which is preliminary data.</text>
</comment>
<organism evidence="1 2">
    <name type="scientific">Ensete ventricosum</name>
    <name type="common">Abyssinian banana</name>
    <name type="synonym">Musa ensete</name>
    <dbReference type="NCBI Taxonomy" id="4639"/>
    <lineage>
        <taxon>Eukaryota</taxon>
        <taxon>Viridiplantae</taxon>
        <taxon>Streptophyta</taxon>
        <taxon>Embryophyta</taxon>
        <taxon>Tracheophyta</taxon>
        <taxon>Spermatophyta</taxon>
        <taxon>Magnoliopsida</taxon>
        <taxon>Liliopsida</taxon>
        <taxon>Zingiberales</taxon>
        <taxon>Musaceae</taxon>
        <taxon>Ensete</taxon>
    </lineage>
</organism>
<evidence type="ECO:0000313" key="1">
    <source>
        <dbReference type="EMBL" id="RRT71876.1"/>
    </source>
</evidence>
<gene>
    <name evidence="1" type="ORF">B296_00018438</name>
</gene>
<dbReference type="AlphaFoldDB" id="A0A427A6I3"/>
<reference evidence="1 2" key="1">
    <citation type="journal article" date="2014" name="Agronomy (Basel)">
        <title>A Draft Genome Sequence for Ensete ventricosum, the Drought-Tolerant Tree Against Hunger.</title>
        <authorList>
            <person name="Harrison J."/>
            <person name="Moore K.A."/>
            <person name="Paszkiewicz K."/>
            <person name="Jones T."/>
            <person name="Grant M."/>
            <person name="Ambacheew D."/>
            <person name="Muzemil S."/>
            <person name="Studholme D.J."/>
        </authorList>
    </citation>
    <scope>NUCLEOTIDE SEQUENCE [LARGE SCALE GENOMIC DNA]</scope>
</reference>
<dbReference type="EMBL" id="AMZH03003578">
    <property type="protein sequence ID" value="RRT71876.1"/>
    <property type="molecule type" value="Genomic_DNA"/>
</dbReference>
<dbReference type="Proteomes" id="UP000287651">
    <property type="component" value="Unassembled WGS sequence"/>
</dbReference>
<sequence>MEPRNFRQLANNIVISYLIQVMVKNEPSTIVSGDGVQPKSSEVLQAIAEIRRNYTTELEQAFQSEKRKQDLLAELAMEEERGQELSKIVKELLPSPKVSAVPERQSRSRRVRILFYRMA</sequence>
<protein>
    <submittedName>
        <fullName evidence="1">Uncharacterized protein</fullName>
    </submittedName>
</protein>
<dbReference type="PANTHER" id="PTHR34466">
    <property type="entry name" value="OS11G0129800 PROTEIN"/>
    <property type="match status" value="1"/>
</dbReference>